<organism evidence="15 16">
    <name type="scientific">Rhodococcus wratislaviensis</name>
    <name type="common">Tsukamurella wratislaviensis</name>
    <dbReference type="NCBI Taxonomy" id="44752"/>
    <lineage>
        <taxon>Bacteria</taxon>
        <taxon>Bacillati</taxon>
        <taxon>Actinomycetota</taxon>
        <taxon>Actinomycetes</taxon>
        <taxon>Mycobacteriales</taxon>
        <taxon>Nocardiaceae</taxon>
        <taxon>Rhodococcus</taxon>
    </lineage>
</organism>
<proteinExistence type="inferred from homology"/>
<dbReference type="AlphaFoldDB" id="A0AB38FA55"/>
<dbReference type="EMBL" id="UAUI01000004">
    <property type="protein sequence ID" value="SPZ38177.1"/>
    <property type="molecule type" value="Genomic_DNA"/>
</dbReference>
<evidence type="ECO:0000256" key="5">
    <source>
        <dbReference type="ARBA" id="ARBA00022832"/>
    </source>
</evidence>
<evidence type="ECO:0000313" key="15">
    <source>
        <dbReference type="EMBL" id="SPZ38177.1"/>
    </source>
</evidence>
<keyword evidence="7 15" id="KW-0560">Oxidoreductase</keyword>
<sequence length="596" mass="63262">MFRRLRESSVPTFAFVNGVALGGGLEVALHSHYRTASESAGALGLPETFLGLVPGWGGTQLLPNLIGPSNAVTVVLENALNQNKTLNPKKALELGVVDAVFGSADFLEQSFAWAAQVLAGEITPARPEIDRGKGWDDAIARAKAVVEGKTKNNAPGPVKAVELLELARTTDLTDPASLDKGFAAEDEALADLLLADELRAGLYAFDLVNKRAKRPAGAPDKSLARKVTGVGIVGAGLMASQLAMLFVRQLKVPVVLTDIDQERIDKGVGYVHGEIDKLQGKGRLSPDAANRLKGLVSGSLDKAAFAKTDFVIEAVFENLDLKKKIFAELEEHIAPETILATNTSSLSITKMAADLKHPERVVGFHFFNPVAVLPLLEVIKGEKTDDATLATAFATAKALKKSAVGSADLPGFVFNRLLIRTLGEVMNAVDEGTPFEVADNAIAELGMPMTPFTLLALVGPAVALHTGETLAEAYPERFHNSPGLEALVEAKKSAVWSYGADGKQVVDPEVAELWKQGDKASTSEEVLERTRRAFAEEIQIMLDEGVVAAAEDIDLCLILGGGFGFWNGGITPYLDRTGTSEAVNGKRFLAPGVASV</sequence>
<dbReference type="CDD" id="cd06558">
    <property type="entry name" value="crotonase-like"/>
    <property type="match status" value="1"/>
</dbReference>
<dbReference type="Proteomes" id="UP000251211">
    <property type="component" value="Unassembled WGS sequence"/>
</dbReference>
<keyword evidence="10" id="KW-0456">Lyase</keyword>
<evidence type="ECO:0000256" key="8">
    <source>
        <dbReference type="ARBA" id="ARBA00023027"/>
    </source>
</evidence>
<dbReference type="Pfam" id="PF02737">
    <property type="entry name" value="3HCDH_N"/>
    <property type="match status" value="1"/>
</dbReference>
<name>A0AB38FA55_RHOWR</name>
<evidence type="ECO:0000256" key="1">
    <source>
        <dbReference type="ARBA" id="ARBA00005005"/>
    </source>
</evidence>
<accession>A0AB38FA55</accession>
<keyword evidence="11" id="KW-0511">Multifunctional enzyme</keyword>
<comment type="similarity">
    <text evidence="4">Belongs to the 3-hydroxyacyl-CoA dehydrogenase family.</text>
</comment>
<evidence type="ECO:0000256" key="7">
    <source>
        <dbReference type="ARBA" id="ARBA00023002"/>
    </source>
</evidence>
<feature type="domain" description="3-hydroxyacyl-CoA dehydrogenase C-terminal" evidence="13">
    <location>
        <begin position="411"/>
        <end position="492"/>
    </location>
</feature>
<evidence type="ECO:0000313" key="16">
    <source>
        <dbReference type="Proteomes" id="UP000251211"/>
    </source>
</evidence>
<dbReference type="GO" id="GO:0004300">
    <property type="term" value="F:enoyl-CoA hydratase activity"/>
    <property type="evidence" value="ECO:0007669"/>
    <property type="project" value="TreeGrafter"/>
</dbReference>
<evidence type="ECO:0000259" key="13">
    <source>
        <dbReference type="Pfam" id="PF00725"/>
    </source>
</evidence>
<dbReference type="GO" id="GO:0070403">
    <property type="term" value="F:NAD+ binding"/>
    <property type="evidence" value="ECO:0007669"/>
    <property type="project" value="InterPro"/>
</dbReference>
<dbReference type="GO" id="GO:0006635">
    <property type="term" value="P:fatty acid beta-oxidation"/>
    <property type="evidence" value="ECO:0007669"/>
    <property type="project" value="TreeGrafter"/>
</dbReference>
<dbReference type="InterPro" id="IPR050136">
    <property type="entry name" value="FA_oxidation_alpha_subunit"/>
</dbReference>
<dbReference type="PANTHER" id="PTHR43612">
    <property type="entry name" value="TRIFUNCTIONAL ENZYME SUBUNIT ALPHA"/>
    <property type="match status" value="1"/>
</dbReference>
<gene>
    <name evidence="15" type="primary">fadB_1</name>
    <name evidence="15" type="ORF">NCTC13229_01642</name>
</gene>
<dbReference type="FunFam" id="3.40.50.720:FF:000009">
    <property type="entry name" value="Fatty oxidation complex, alpha subunit"/>
    <property type="match status" value="1"/>
</dbReference>
<reference evidence="15 16" key="1">
    <citation type="submission" date="2018-06" db="EMBL/GenBank/DDBJ databases">
        <authorList>
            <consortium name="Pathogen Informatics"/>
            <person name="Doyle S."/>
        </authorList>
    </citation>
    <scope>NUCLEOTIDE SEQUENCE [LARGE SCALE GENOMIC DNA]</scope>
    <source>
        <strain evidence="15 16">NCTC13229</strain>
    </source>
</reference>
<keyword evidence="8" id="KW-0520">NAD</keyword>
<evidence type="ECO:0000259" key="14">
    <source>
        <dbReference type="Pfam" id="PF02737"/>
    </source>
</evidence>
<dbReference type="Pfam" id="PF00725">
    <property type="entry name" value="3HCDH"/>
    <property type="match status" value="1"/>
</dbReference>
<dbReference type="PANTHER" id="PTHR43612:SF3">
    <property type="entry name" value="TRIFUNCTIONAL ENZYME SUBUNIT ALPHA, MITOCHONDRIAL"/>
    <property type="match status" value="1"/>
</dbReference>
<dbReference type="Gene3D" id="1.10.1040.50">
    <property type="match status" value="1"/>
</dbReference>
<dbReference type="SUPFAM" id="SSF51735">
    <property type="entry name" value="NAD(P)-binding Rossmann-fold domains"/>
    <property type="match status" value="1"/>
</dbReference>
<dbReference type="EC" id="1.1.1.35" evidence="15"/>
<dbReference type="GO" id="GO:0016509">
    <property type="term" value="F:long-chain (3S)-3-hydroxyacyl-CoA dehydrogenase (NAD+) activity"/>
    <property type="evidence" value="ECO:0007669"/>
    <property type="project" value="TreeGrafter"/>
</dbReference>
<comment type="caution">
    <text evidence="15">The sequence shown here is derived from an EMBL/GenBank/DDBJ whole genome shotgun (WGS) entry which is preliminary data.</text>
</comment>
<dbReference type="InterPro" id="IPR008927">
    <property type="entry name" value="6-PGluconate_DH-like_C_sf"/>
</dbReference>
<evidence type="ECO:0000256" key="4">
    <source>
        <dbReference type="ARBA" id="ARBA00009463"/>
    </source>
</evidence>
<dbReference type="InterPro" id="IPR001753">
    <property type="entry name" value="Enoyl-CoA_hydra/iso"/>
</dbReference>
<evidence type="ECO:0000256" key="10">
    <source>
        <dbReference type="ARBA" id="ARBA00023239"/>
    </source>
</evidence>
<protein>
    <submittedName>
        <fullName evidence="15">Fatty acid oxidation complex subunit alpha</fullName>
        <ecNumber evidence="15">1.1.1.35</ecNumber>
    </submittedName>
</protein>
<comment type="pathway">
    <text evidence="2">Lipid metabolism; butanoate metabolism.</text>
</comment>
<keyword evidence="6" id="KW-0442">Lipid degradation</keyword>
<dbReference type="InterPro" id="IPR006176">
    <property type="entry name" value="3-OHacyl-CoA_DH_NAD-bd"/>
</dbReference>
<dbReference type="Pfam" id="PF00378">
    <property type="entry name" value="ECH_1"/>
    <property type="match status" value="1"/>
</dbReference>
<comment type="similarity">
    <text evidence="3">In the central section; belongs to the 3-hydroxyacyl-CoA dehydrogenase family.</text>
</comment>
<dbReference type="InterPro" id="IPR006108">
    <property type="entry name" value="3HC_DH_C"/>
</dbReference>
<dbReference type="SUPFAM" id="SSF48179">
    <property type="entry name" value="6-phosphogluconate dehydrogenase C-terminal domain-like"/>
    <property type="match status" value="2"/>
</dbReference>
<dbReference type="Gene3D" id="3.90.226.10">
    <property type="entry name" value="2-enoyl-CoA Hydratase, Chain A, domain 1"/>
    <property type="match status" value="1"/>
</dbReference>
<evidence type="ECO:0000256" key="9">
    <source>
        <dbReference type="ARBA" id="ARBA00023098"/>
    </source>
</evidence>
<evidence type="ECO:0000256" key="2">
    <source>
        <dbReference type="ARBA" id="ARBA00005086"/>
    </source>
</evidence>
<evidence type="ECO:0000256" key="12">
    <source>
        <dbReference type="ARBA" id="ARBA00049556"/>
    </source>
</evidence>
<evidence type="ECO:0000256" key="11">
    <source>
        <dbReference type="ARBA" id="ARBA00023268"/>
    </source>
</evidence>
<comment type="catalytic activity">
    <reaction evidence="12">
        <text>a (3S)-3-hydroxyacyl-CoA + NAD(+) = a 3-oxoacyl-CoA + NADH + H(+)</text>
        <dbReference type="Rhea" id="RHEA:22432"/>
        <dbReference type="ChEBI" id="CHEBI:15378"/>
        <dbReference type="ChEBI" id="CHEBI:57318"/>
        <dbReference type="ChEBI" id="CHEBI:57540"/>
        <dbReference type="ChEBI" id="CHEBI:57945"/>
        <dbReference type="ChEBI" id="CHEBI:90726"/>
        <dbReference type="EC" id="1.1.1.35"/>
    </reaction>
</comment>
<evidence type="ECO:0000256" key="6">
    <source>
        <dbReference type="ARBA" id="ARBA00022963"/>
    </source>
</evidence>
<dbReference type="Gene3D" id="3.40.50.720">
    <property type="entry name" value="NAD(P)-binding Rossmann-like Domain"/>
    <property type="match status" value="1"/>
</dbReference>
<comment type="pathway">
    <text evidence="1">Lipid metabolism; fatty acid beta-oxidation.</text>
</comment>
<dbReference type="InterPro" id="IPR029045">
    <property type="entry name" value="ClpP/crotonase-like_dom_sf"/>
</dbReference>
<feature type="domain" description="3-hydroxyacyl-CoA dehydrogenase NAD binding" evidence="14">
    <location>
        <begin position="230"/>
        <end position="405"/>
    </location>
</feature>
<evidence type="ECO:0000256" key="3">
    <source>
        <dbReference type="ARBA" id="ARBA00007005"/>
    </source>
</evidence>
<keyword evidence="9" id="KW-0443">Lipid metabolism</keyword>
<dbReference type="SUPFAM" id="SSF52096">
    <property type="entry name" value="ClpP/crotonase"/>
    <property type="match status" value="1"/>
</dbReference>
<keyword evidence="5" id="KW-0276">Fatty acid metabolism</keyword>
<dbReference type="InterPro" id="IPR036291">
    <property type="entry name" value="NAD(P)-bd_dom_sf"/>
</dbReference>